<dbReference type="Gene3D" id="1.10.357.10">
    <property type="entry name" value="Tetracycline Repressor, domain 2"/>
    <property type="match status" value="1"/>
</dbReference>
<evidence type="ECO:0000256" key="4">
    <source>
        <dbReference type="PROSITE-ProRule" id="PRU00335"/>
    </source>
</evidence>
<accession>A0A143PHE3</accession>
<feature type="region of interest" description="Disordered" evidence="5">
    <location>
        <begin position="200"/>
        <end position="220"/>
    </location>
</feature>
<dbReference type="KEGG" id="abac:LuPra_01140"/>
<evidence type="ECO:0000313" key="7">
    <source>
        <dbReference type="EMBL" id="AMY07955.1"/>
    </source>
</evidence>
<dbReference type="InterPro" id="IPR011075">
    <property type="entry name" value="TetR_C"/>
</dbReference>
<feature type="compositionally biased region" description="Basic residues" evidence="5">
    <location>
        <begin position="211"/>
        <end position="220"/>
    </location>
</feature>
<dbReference type="InterPro" id="IPR009057">
    <property type="entry name" value="Homeodomain-like_sf"/>
</dbReference>
<dbReference type="Proteomes" id="UP000076079">
    <property type="component" value="Chromosome"/>
</dbReference>
<dbReference type="Pfam" id="PF00440">
    <property type="entry name" value="TetR_N"/>
    <property type="match status" value="1"/>
</dbReference>
<dbReference type="OrthoDB" id="116240at2"/>
<dbReference type="SUPFAM" id="SSF48498">
    <property type="entry name" value="Tetracyclin repressor-like, C-terminal domain"/>
    <property type="match status" value="1"/>
</dbReference>
<dbReference type="InterPro" id="IPR036271">
    <property type="entry name" value="Tet_transcr_reg_TetR-rel_C_sf"/>
</dbReference>
<evidence type="ECO:0000256" key="1">
    <source>
        <dbReference type="ARBA" id="ARBA00023015"/>
    </source>
</evidence>
<evidence type="ECO:0000256" key="2">
    <source>
        <dbReference type="ARBA" id="ARBA00023125"/>
    </source>
</evidence>
<dbReference type="GO" id="GO:0003677">
    <property type="term" value="F:DNA binding"/>
    <property type="evidence" value="ECO:0007669"/>
    <property type="project" value="UniProtKB-UniRule"/>
</dbReference>
<evidence type="ECO:0000259" key="6">
    <source>
        <dbReference type="PROSITE" id="PS50977"/>
    </source>
</evidence>
<evidence type="ECO:0000256" key="5">
    <source>
        <dbReference type="SAM" id="MobiDB-lite"/>
    </source>
</evidence>
<keyword evidence="2 4" id="KW-0238">DNA-binding</keyword>
<feature type="compositionally biased region" description="Basic and acidic residues" evidence="5">
    <location>
        <begin position="1"/>
        <end position="11"/>
    </location>
</feature>
<feature type="domain" description="HTH tetR-type" evidence="6">
    <location>
        <begin position="19"/>
        <end position="79"/>
    </location>
</feature>
<reference evidence="7 8" key="1">
    <citation type="journal article" date="2016" name="Genome Announc.">
        <title>First Complete Genome Sequence of a Subdivision 6 Acidobacterium Strain.</title>
        <authorList>
            <person name="Huang S."/>
            <person name="Vieira S."/>
            <person name="Bunk B."/>
            <person name="Riedel T."/>
            <person name="Sproer C."/>
            <person name="Overmann J."/>
        </authorList>
    </citation>
    <scope>NUCLEOTIDE SEQUENCE [LARGE SCALE GENOMIC DNA]</scope>
    <source>
        <strain evidence="8">DSM 100886 HEG_-6_39</strain>
    </source>
</reference>
<feature type="region of interest" description="Disordered" evidence="5">
    <location>
        <begin position="1"/>
        <end position="20"/>
    </location>
</feature>
<dbReference type="PRINTS" id="PR00455">
    <property type="entry name" value="HTHTETR"/>
</dbReference>
<keyword evidence="1" id="KW-0805">Transcription regulation</keyword>
<dbReference type="PANTHER" id="PTHR47506">
    <property type="entry name" value="TRANSCRIPTIONAL REGULATORY PROTEIN"/>
    <property type="match status" value="1"/>
</dbReference>
<dbReference type="SUPFAM" id="SSF46689">
    <property type="entry name" value="Homeodomain-like"/>
    <property type="match status" value="1"/>
</dbReference>
<dbReference type="AlphaFoldDB" id="A0A143PHE3"/>
<name>A0A143PHE3_LUTPR</name>
<dbReference type="Pfam" id="PF16925">
    <property type="entry name" value="TetR_C_13"/>
    <property type="match status" value="1"/>
</dbReference>
<dbReference type="STRING" id="1855912.LuPra_01140"/>
<organism evidence="7 8">
    <name type="scientific">Luteitalea pratensis</name>
    <dbReference type="NCBI Taxonomy" id="1855912"/>
    <lineage>
        <taxon>Bacteria</taxon>
        <taxon>Pseudomonadati</taxon>
        <taxon>Acidobacteriota</taxon>
        <taxon>Vicinamibacteria</taxon>
        <taxon>Vicinamibacterales</taxon>
        <taxon>Vicinamibacteraceae</taxon>
        <taxon>Luteitalea</taxon>
    </lineage>
</organism>
<dbReference type="PANTHER" id="PTHR47506:SF1">
    <property type="entry name" value="HTH-TYPE TRANSCRIPTIONAL REGULATOR YJDC"/>
    <property type="match status" value="1"/>
</dbReference>
<dbReference type="RefSeq" id="WP_110169840.1">
    <property type="nucleotide sequence ID" value="NZ_CP015136.1"/>
</dbReference>
<evidence type="ECO:0000256" key="3">
    <source>
        <dbReference type="ARBA" id="ARBA00023163"/>
    </source>
</evidence>
<sequence>MNSADRLDEGSKPTQSAGPSVADRLLSTASALFYREGIHAVGIQRVIEEAGVAKASLYAHYRSKDDLVAAYLRQRSKEMQTTLEAELARITDPTQRLLHLFDRNVAWVDSGAFRGCPFQNAQSELSCPTHPARAALAEHQAWMRALVTRLVHAAGIDNAELFTGALLALLTGAGARALAEQSAAAAHDARWAAAQLIAAARGPRNTPAPAKAHRPTRSRR</sequence>
<reference evidence="8" key="2">
    <citation type="submission" date="2016-04" db="EMBL/GenBank/DDBJ databases">
        <title>First Complete Genome Sequence of a Subdivision 6 Acidobacterium.</title>
        <authorList>
            <person name="Huang S."/>
            <person name="Vieira S."/>
            <person name="Bunk B."/>
            <person name="Riedel T."/>
            <person name="Sproeer C."/>
            <person name="Overmann J."/>
        </authorList>
    </citation>
    <scope>NUCLEOTIDE SEQUENCE [LARGE SCALE GENOMIC DNA]</scope>
    <source>
        <strain evidence="8">DSM 100886 HEG_-6_39</strain>
    </source>
</reference>
<dbReference type="PROSITE" id="PS50977">
    <property type="entry name" value="HTH_TETR_2"/>
    <property type="match status" value="1"/>
</dbReference>
<protein>
    <submittedName>
        <fullName evidence="7">Putative HTH-type transcriptional regulator YxaF</fullName>
    </submittedName>
</protein>
<feature type="DNA-binding region" description="H-T-H motif" evidence="4">
    <location>
        <begin position="42"/>
        <end position="61"/>
    </location>
</feature>
<keyword evidence="3" id="KW-0804">Transcription</keyword>
<keyword evidence="8" id="KW-1185">Reference proteome</keyword>
<dbReference type="EMBL" id="CP015136">
    <property type="protein sequence ID" value="AMY07955.1"/>
    <property type="molecule type" value="Genomic_DNA"/>
</dbReference>
<proteinExistence type="predicted"/>
<evidence type="ECO:0000313" key="8">
    <source>
        <dbReference type="Proteomes" id="UP000076079"/>
    </source>
</evidence>
<gene>
    <name evidence="7" type="primary">yxaF</name>
    <name evidence="7" type="ORF">LuPra_01140</name>
</gene>
<dbReference type="InterPro" id="IPR001647">
    <property type="entry name" value="HTH_TetR"/>
</dbReference>